<dbReference type="InParanoid" id="A0A7R8UEY7"/>
<gene>
    <name evidence="6" type="ORF">HERILL_LOCUS2771</name>
</gene>
<organism evidence="6 7">
    <name type="scientific">Hermetia illucens</name>
    <name type="common">Black soldier fly</name>
    <dbReference type="NCBI Taxonomy" id="343691"/>
    <lineage>
        <taxon>Eukaryota</taxon>
        <taxon>Metazoa</taxon>
        <taxon>Ecdysozoa</taxon>
        <taxon>Arthropoda</taxon>
        <taxon>Hexapoda</taxon>
        <taxon>Insecta</taxon>
        <taxon>Pterygota</taxon>
        <taxon>Neoptera</taxon>
        <taxon>Endopterygota</taxon>
        <taxon>Diptera</taxon>
        <taxon>Brachycera</taxon>
        <taxon>Stratiomyomorpha</taxon>
        <taxon>Stratiomyidae</taxon>
        <taxon>Hermetiinae</taxon>
        <taxon>Hermetia</taxon>
    </lineage>
</organism>
<dbReference type="FunCoup" id="A0A7R8UEY7">
    <property type="interactions" value="58"/>
</dbReference>
<dbReference type="CDD" id="cd00063">
    <property type="entry name" value="FN3"/>
    <property type="match status" value="1"/>
</dbReference>
<dbReference type="GO" id="GO:0008046">
    <property type="term" value="F:axon guidance receptor activity"/>
    <property type="evidence" value="ECO:0007669"/>
    <property type="project" value="TreeGrafter"/>
</dbReference>
<dbReference type="PROSITE" id="PS50853">
    <property type="entry name" value="FN3"/>
    <property type="match status" value="1"/>
</dbReference>
<dbReference type="PROSITE" id="PS50835">
    <property type="entry name" value="IG_LIKE"/>
    <property type="match status" value="2"/>
</dbReference>
<evidence type="ECO:0000259" key="4">
    <source>
        <dbReference type="PROSITE" id="PS50835"/>
    </source>
</evidence>
<dbReference type="PANTHER" id="PTHR45080">
    <property type="entry name" value="CONTACTIN 5"/>
    <property type="match status" value="1"/>
</dbReference>
<name>A0A7R8UEY7_HERIL</name>
<dbReference type="FunFam" id="2.60.40.10:FF:000032">
    <property type="entry name" value="palladin isoform X1"/>
    <property type="match status" value="1"/>
</dbReference>
<dbReference type="InterPro" id="IPR013783">
    <property type="entry name" value="Ig-like_fold"/>
</dbReference>
<keyword evidence="2" id="KW-1015">Disulfide bond</keyword>
<dbReference type="OMA" id="PNITWHF"/>
<dbReference type="SUPFAM" id="SSF48726">
    <property type="entry name" value="Immunoglobulin"/>
    <property type="match status" value="2"/>
</dbReference>
<feature type="domain" description="Ig-like" evidence="4">
    <location>
        <begin position="138"/>
        <end position="204"/>
    </location>
</feature>
<dbReference type="InterPro" id="IPR036116">
    <property type="entry name" value="FN3_sf"/>
</dbReference>
<dbReference type="InterPro" id="IPR003961">
    <property type="entry name" value="FN3_dom"/>
</dbReference>
<dbReference type="SMART" id="SM00409">
    <property type="entry name" value="IG"/>
    <property type="match status" value="3"/>
</dbReference>
<dbReference type="GO" id="GO:0007156">
    <property type="term" value="P:homophilic cell adhesion via plasma membrane adhesion molecules"/>
    <property type="evidence" value="ECO:0007669"/>
    <property type="project" value="TreeGrafter"/>
</dbReference>
<feature type="domain" description="Ig-like" evidence="4">
    <location>
        <begin position="219"/>
        <end position="307"/>
    </location>
</feature>
<protein>
    <submittedName>
        <fullName evidence="6">Uncharacterized protein</fullName>
    </submittedName>
</protein>
<dbReference type="GO" id="GO:0005886">
    <property type="term" value="C:plasma membrane"/>
    <property type="evidence" value="ECO:0007669"/>
    <property type="project" value="TreeGrafter"/>
</dbReference>
<proteinExistence type="predicted"/>
<dbReference type="InterPro" id="IPR036179">
    <property type="entry name" value="Ig-like_dom_sf"/>
</dbReference>
<dbReference type="SMART" id="SM00060">
    <property type="entry name" value="FN3"/>
    <property type="match status" value="1"/>
</dbReference>
<dbReference type="InterPro" id="IPR007110">
    <property type="entry name" value="Ig-like_dom"/>
</dbReference>
<keyword evidence="1" id="KW-0677">Repeat</keyword>
<evidence type="ECO:0000313" key="6">
    <source>
        <dbReference type="EMBL" id="CAD7079558.1"/>
    </source>
</evidence>
<dbReference type="GO" id="GO:0030424">
    <property type="term" value="C:axon"/>
    <property type="evidence" value="ECO:0007669"/>
    <property type="project" value="TreeGrafter"/>
</dbReference>
<dbReference type="CDD" id="cd00096">
    <property type="entry name" value="Ig"/>
    <property type="match status" value="1"/>
</dbReference>
<reference evidence="6 7" key="1">
    <citation type="submission" date="2020-11" db="EMBL/GenBank/DDBJ databases">
        <authorList>
            <person name="Wallbank WR R."/>
            <person name="Pardo Diaz C."/>
            <person name="Kozak K."/>
            <person name="Martin S."/>
            <person name="Jiggins C."/>
            <person name="Moest M."/>
            <person name="Warren A I."/>
            <person name="Generalovic N T."/>
            <person name="Byers J.R.P. K."/>
            <person name="Montejo-Kovacevich G."/>
            <person name="Yen C E."/>
        </authorList>
    </citation>
    <scope>NUCLEOTIDE SEQUENCE [LARGE SCALE GENOMIC DNA]</scope>
</reference>
<dbReference type="SUPFAM" id="SSF49265">
    <property type="entry name" value="Fibronectin type III"/>
    <property type="match status" value="1"/>
</dbReference>
<dbReference type="InterPro" id="IPR013098">
    <property type="entry name" value="Ig_I-set"/>
</dbReference>
<feature type="domain" description="Fibronectin type-III" evidence="5">
    <location>
        <begin position="316"/>
        <end position="421"/>
    </location>
</feature>
<accession>A0A7R8UEY7</accession>
<dbReference type="GO" id="GO:0043025">
    <property type="term" value="C:neuronal cell body"/>
    <property type="evidence" value="ECO:0007669"/>
    <property type="project" value="TreeGrafter"/>
</dbReference>
<evidence type="ECO:0000259" key="5">
    <source>
        <dbReference type="PROSITE" id="PS50853"/>
    </source>
</evidence>
<dbReference type="InterPro" id="IPR050958">
    <property type="entry name" value="Cell_Adh-Cytoskel_Orgn"/>
</dbReference>
<keyword evidence="7" id="KW-1185">Reference proteome</keyword>
<dbReference type="SMART" id="SM00408">
    <property type="entry name" value="IGc2"/>
    <property type="match status" value="3"/>
</dbReference>
<dbReference type="InterPro" id="IPR003598">
    <property type="entry name" value="Ig_sub2"/>
</dbReference>
<evidence type="ECO:0000256" key="1">
    <source>
        <dbReference type="ARBA" id="ARBA00022737"/>
    </source>
</evidence>
<dbReference type="Gene3D" id="2.60.40.10">
    <property type="entry name" value="Immunoglobulins"/>
    <property type="match status" value="4"/>
</dbReference>
<dbReference type="GO" id="GO:0050808">
    <property type="term" value="P:synapse organization"/>
    <property type="evidence" value="ECO:0007669"/>
    <property type="project" value="TreeGrafter"/>
</dbReference>
<evidence type="ECO:0000256" key="2">
    <source>
        <dbReference type="ARBA" id="ARBA00023157"/>
    </source>
</evidence>
<evidence type="ECO:0000256" key="3">
    <source>
        <dbReference type="ARBA" id="ARBA00023319"/>
    </source>
</evidence>
<dbReference type="PANTHER" id="PTHR45080:SF27">
    <property type="entry name" value="NEURAL CELL ADHESION MOLECULE 1-LIKE"/>
    <property type="match status" value="1"/>
</dbReference>
<dbReference type="AlphaFoldDB" id="A0A7R8UEY7"/>
<dbReference type="InterPro" id="IPR003599">
    <property type="entry name" value="Ig_sub"/>
</dbReference>
<dbReference type="Pfam" id="PF13927">
    <property type="entry name" value="Ig_3"/>
    <property type="match status" value="1"/>
</dbReference>
<sequence length="470" mass="52376">MIGDMLAEYRRGLFITVLATITAFASSNHHDKLTISPSNAEAIHYVNESHIVTCIGAKDMTVEWLNPKGKAVTEKKGRVHVEAMVSGHLALVFEHIALSDKGEWTCRVKDGEAKKSFKMLTNQQITFLDTPIIQTYEEGSQAMVRCEVKGDPEPQVSWSFNGQSIVIPHAKFTKLADGLLIKNVSRNDSGEYTCRAYQVSETISNVREKTIRLNVQHKPIAPPRKASADVQYGYMNGVVNLTCEAEAEPQATFTWSRDGKKMSPKNHAIYTGNHTSMLQLSISDVSAFGNYNCKASNSMGILERVITLKEGTKPDSPTQFNLRGVNSDTFDIDVGAVRTSNVRTPMDINGYRFEVIPEQEYRSNGEKWDTARILNFGFQDGITFLINNLSPNTTYAVRVASRNPAGLSDWTETKFFTTYSKEPIMNSAPSISKVGNSKYLTSSQFFLTIGVLCVEHWRGSITNKWLNVVL</sequence>
<dbReference type="OrthoDB" id="9355041at2759"/>
<evidence type="ECO:0000313" key="7">
    <source>
        <dbReference type="Proteomes" id="UP000594454"/>
    </source>
</evidence>
<keyword evidence="3" id="KW-0393">Immunoglobulin domain</keyword>
<dbReference type="Pfam" id="PF07679">
    <property type="entry name" value="I-set"/>
    <property type="match status" value="1"/>
</dbReference>
<dbReference type="EMBL" id="LR899009">
    <property type="protein sequence ID" value="CAD7079558.1"/>
    <property type="molecule type" value="Genomic_DNA"/>
</dbReference>
<dbReference type="Proteomes" id="UP000594454">
    <property type="component" value="Chromosome 1"/>
</dbReference>